<feature type="compositionally biased region" description="Basic residues" evidence="1">
    <location>
        <begin position="147"/>
        <end position="158"/>
    </location>
</feature>
<evidence type="ECO:0000256" key="1">
    <source>
        <dbReference type="SAM" id="MobiDB-lite"/>
    </source>
</evidence>
<keyword evidence="3" id="KW-1185">Reference proteome</keyword>
<feature type="compositionally biased region" description="Basic and acidic residues" evidence="1">
    <location>
        <begin position="394"/>
        <end position="404"/>
    </location>
</feature>
<evidence type="ECO:0000313" key="2">
    <source>
        <dbReference type="EMBL" id="KZW03420.1"/>
    </source>
</evidence>
<organism evidence="2 3">
    <name type="scientific">Exidia glandulosa HHB12029</name>
    <dbReference type="NCBI Taxonomy" id="1314781"/>
    <lineage>
        <taxon>Eukaryota</taxon>
        <taxon>Fungi</taxon>
        <taxon>Dikarya</taxon>
        <taxon>Basidiomycota</taxon>
        <taxon>Agaricomycotina</taxon>
        <taxon>Agaricomycetes</taxon>
        <taxon>Auriculariales</taxon>
        <taxon>Exidiaceae</taxon>
        <taxon>Exidia</taxon>
    </lineage>
</organism>
<accession>A0A166BRF2</accession>
<feature type="compositionally biased region" description="Acidic residues" evidence="1">
    <location>
        <begin position="372"/>
        <end position="383"/>
    </location>
</feature>
<proteinExistence type="predicted"/>
<feature type="region of interest" description="Disordered" evidence="1">
    <location>
        <begin position="582"/>
        <end position="601"/>
    </location>
</feature>
<feature type="region of interest" description="Disordered" evidence="1">
    <location>
        <begin position="17"/>
        <end position="191"/>
    </location>
</feature>
<protein>
    <submittedName>
        <fullName evidence="2">Uncharacterized protein</fullName>
    </submittedName>
</protein>
<dbReference type="InParanoid" id="A0A166BRF2"/>
<feature type="compositionally biased region" description="Polar residues" evidence="1">
    <location>
        <begin position="112"/>
        <end position="125"/>
    </location>
</feature>
<feature type="compositionally biased region" description="Acidic residues" evidence="1">
    <location>
        <begin position="49"/>
        <end position="61"/>
    </location>
</feature>
<evidence type="ECO:0000313" key="3">
    <source>
        <dbReference type="Proteomes" id="UP000077266"/>
    </source>
</evidence>
<feature type="compositionally biased region" description="Basic and acidic residues" evidence="1">
    <location>
        <begin position="23"/>
        <end position="33"/>
    </location>
</feature>
<feature type="compositionally biased region" description="Polar residues" evidence="1">
    <location>
        <begin position="169"/>
        <end position="190"/>
    </location>
</feature>
<feature type="compositionally biased region" description="Low complexity" evidence="1">
    <location>
        <begin position="35"/>
        <end position="48"/>
    </location>
</feature>
<dbReference type="Proteomes" id="UP000077266">
    <property type="component" value="Unassembled WGS sequence"/>
</dbReference>
<dbReference type="EMBL" id="KV425883">
    <property type="protein sequence ID" value="KZW03420.1"/>
    <property type="molecule type" value="Genomic_DNA"/>
</dbReference>
<gene>
    <name evidence="2" type="ORF">EXIGLDRAFT_828353</name>
</gene>
<sequence length="703" mass="75326">MPSHDNSEWEDFDALLEAALPSESHKKEVHEQTDAEMAAELEAALSSAQEDETSSLTEEELEFAKELEDALNEDDTINDTRVISHKSSGHIQTPIRDTSGGKKGNGKGNDRTAVTSPKTQTSSAATAELVVVESQRASPCEEEEPKHPKKSPARKTPTRKQGLSKKASSRAQQVTAPEQPTIIERTSSAAVNAKPLLALPGTAPAVAVDKNEAPRAIRPLPRPHIGRTTKSDAKASASGSTSLEQLHATESDSVHAPPSYRPARSKNAPKSSAGRKRRSRAAPPPPPELPPQKETKSDMTPTMTPLPDWMLDSSKPWGTGLPKGPYRVRVEAPARSASAPQLEAAQGSRPVVGDRHHSAPVPSTSGKRARGDDEEGDWEDIGDDCMMLVPKRAKLADLEPRKDAQPGSSSSTVLRVPSYPSFPTAPGHPPSATPTAPEALTAGGRVARTSVGNAAPSLSGGMQHARARQALPVQSNQLHGRATHTGMHPDVPPSAVPGLQFAMPRYILGQESSARAPGPNVIPYGQALQDTRVAQLPFNTTAPRNATLMPGPVEGLPRPILRHPAPNAQRQRLPEAIEQLRNPDQQSDEPSQMSISAPPGSTEQLLVRASAPAIRDPFAQYRAYAARQEQQNPWPSMQMLPGSAETWQGPGRAPQMQMDDSAVRFPPPQLHGMGASYEENMRPSGMNHFYAEMPVPKATRNGG</sequence>
<dbReference type="AlphaFoldDB" id="A0A166BRF2"/>
<name>A0A166BRF2_EXIGL</name>
<feature type="region of interest" description="Disordered" evidence="1">
    <location>
        <begin position="204"/>
        <end position="438"/>
    </location>
</feature>
<reference evidence="2 3" key="1">
    <citation type="journal article" date="2016" name="Mol. Biol. Evol.">
        <title>Comparative Genomics of Early-Diverging Mushroom-Forming Fungi Provides Insights into the Origins of Lignocellulose Decay Capabilities.</title>
        <authorList>
            <person name="Nagy L.G."/>
            <person name="Riley R."/>
            <person name="Tritt A."/>
            <person name="Adam C."/>
            <person name="Daum C."/>
            <person name="Floudas D."/>
            <person name="Sun H."/>
            <person name="Yadav J.S."/>
            <person name="Pangilinan J."/>
            <person name="Larsson K.H."/>
            <person name="Matsuura K."/>
            <person name="Barry K."/>
            <person name="Labutti K."/>
            <person name="Kuo R."/>
            <person name="Ohm R.A."/>
            <person name="Bhattacharya S.S."/>
            <person name="Shirouzu T."/>
            <person name="Yoshinaga Y."/>
            <person name="Martin F.M."/>
            <person name="Grigoriev I.V."/>
            <person name="Hibbett D.S."/>
        </authorList>
    </citation>
    <scope>NUCLEOTIDE SEQUENCE [LARGE SCALE GENOMIC DNA]</scope>
    <source>
        <strain evidence="2 3">HHB12029</strain>
    </source>
</reference>